<comment type="caution">
    <text evidence="1">The sequence shown here is derived from an EMBL/GenBank/DDBJ whole genome shotgun (WGS) entry which is preliminary data.</text>
</comment>
<protein>
    <submittedName>
        <fullName evidence="1">DUF1643 domain-containing protein</fullName>
    </submittedName>
</protein>
<reference evidence="1 2" key="1">
    <citation type="submission" date="2020-12" db="EMBL/GenBank/DDBJ databases">
        <title>Novel Thalassolituus-related marine hydrocarbonoclastic bacteria mediated algae-derived hydrocarbons mineralization in twilight zone of the northern South China Sea.</title>
        <authorList>
            <person name="Dong C."/>
        </authorList>
    </citation>
    <scope>NUCLEOTIDE SEQUENCE [LARGE SCALE GENOMIC DNA]</scope>
    <source>
        <strain evidence="1 2">IMCC1826</strain>
    </source>
</reference>
<keyword evidence="2" id="KW-1185">Reference proteome</keyword>
<sequence length="201" mass="22577">MDYIVEGLFYEAHGLKFRKFLDIKHVDCHLKNPDVMVVMMNPGSSHPIDGIDNNSIPTKACPDSTQFQIMKVMKNAGLQYCRIINLSDLRTPSSGDLYRFIHSDVGKKIDHSIFSSTREQELDALLIRGVPVVYAWGVNDALKDLARSAINRLNVKNPAGIKKQASDCAYYHALPRIHSKQLEWVDTVSSQLKMSSDTGNL</sequence>
<proteinExistence type="predicted"/>
<dbReference type="Pfam" id="PF07799">
    <property type="entry name" value="DUF1643"/>
    <property type="match status" value="1"/>
</dbReference>
<dbReference type="RefSeq" id="WP_225677244.1">
    <property type="nucleotide sequence ID" value="NZ_JAEDAH010000105.1"/>
</dbReference>
<accession>A0ABS7ZY52</accession>
<evidence type="ECO:0000313" key="2">
    <source>
        <dbReference type="Proteomes" id="UP000714380"/>
    </source>
</evidence>
<organism evidence="1 2">
    <name type="scientific">Thalassolituus marinus</name>
    <dbReference type="NCBI Taxonomy" id="671053"/>
    <lineage>
        <taxon>Bacteria</taxon>
        <taxon>Pseudomonadati</taxon>
        <taxon>Pseudomonadota</taxon>
        <taxon>Gammaproteobacteria</taxon>
        <taxon>Oceanospirillales</taxon>
        <taxon>Oceanospirillaceae</taxon>
        <taxon>Thalassolituus</taxon>
    </lineage>
</organism>
<dbReference type="EMBL" id="JAEDAH010000105">
    <property type="protein sequence ID" value="MCA6065371.1"/>
    <property type="molecule type" value="Genomic_DNA"/>
</dbReference>
<dbReference type="InterPro" id="IPR012441">
    <property type="entry name" value="DUF1643"/>
</dbReference>
<name>A0ABS7ZY52_9GAMM</name>
<gene>
    <name evidence="1" type="ORF">I9W95_17375</name>
</gene>
<evidence type="ECO:0000313" key="1">
    <source>
        <dbReference type="EMBL" id="MCA6065371.1"/>
    </source>
</evidence>
<dbReference type="Proteomes" id="UP000714380">
    <property type="component" value="Unassembled WGS sequence"/>
</dbReference>